<organism evidence="1 2">
    <name type="scientific">Paramuricea clavata</name>
    <name type="common">Red gorgonian</name>
    <name type="synonym">Violescent sea-whip</name>
    <dbReference type="NCBI Taxonomy" id="317549"/>
    <lineage>
        <taxon>Eukaryota</taxon>
        <taxon>Metazoa</taxon>
        <taxon>Cnidaria</taxon>
        <taxon>Anthozoa</taxon>
        <taxon>Octocorallia</taxon>
        <taxon>Malacalcyonacea</taxon>
        <taxon>Plexauridae</taxon>
        <taxon>Paramuricea</taxon>
    </lineage>
</organism>
<gene>
    <name evidence="1" type="ORF">PACLA_8A072405</name>
</gene>
<evidence type="ECO:0000313" key="1">
    <source>
        <dbReference type="EMBL" id="CAB3995715.1"/>
    </source>
</evidence>
<dbReference type="AlphaFoldDB" id="A0A6S7GVR3"/>
<dbReference type="Proteomes" id="UP001152795">
    <property type="component" value="Unassembled WGS sequence"/>
</dbReference>
<keyword evidence="2" id="KW-1185">Reference proteome</keyword>
<evidence type="ECO:0000313" key="2">
    <source>
        <dbReference type="Proteomes" id="UP001152795"/>
    </source>
</evidence>
<comment type="caution">
    <text evidence="1">The sequence shown here is derived from an EMBL/GenBank/DDBJ whole genome shotgun (WGS) entry which is preliminary data.</text>
</comment>
<feature type="non-terminal residue" evidence="1">
    <location>
        <position position="1"/>
    </location>
</feature>
<proteinExistence type="predicted"/>
<sequence length="130" mass="14697">MELEDDKKDFLNKKGEPKGVNLRKITQLINSGGVTFSVWEKRNDGKGIGKLDWTPLMGAEKKLLNTLPDKLQSNTEEIIHQDTAATVIKLWKGSGDRYFRPTKPCGTPHRVGFQQNLYCWIIALGIVNDK</sequence>
<accession>A0A6S7GVR3</accession>
<reference evidence="1" key="1">
    <citation type="submission" date="2020-04" db="EMBL/GenBank/DDBJ databases">
        <authorList>
            <person name="Alioto T."/>
            <person name="Alioto T."/>
            <person name="Gomez Garrido J."/>
        </authorList>
    </citation>
    <scope>NUCLEOTIDE SEQUENCE</scope>
    <source>
        <strain evidence="1">A484AB</strain>
    </source>
</reference>
<dbReference type="EMBL" id="CACRXK020002715">
    <property type="protein sequence ID" value="CAB3995715.1"/>
    <property type="molecule type" value="Genomic_DNA"/>
</dbReference>
<protein>
    <submittedName>
        <fullName evidence="1">Uncharacterized protein</fullName>
    </submittedName>
</protein>
<name>A0A6S7GVR3_PARCT</name>